<reference evidence="2" key="1">
    <citation type="submission" date="2020-03" db="EMBL/GenBank/DDBJ databases">
        <title>The deep terrestrial virosphere.</title>
        <authorList>
            <person name="Holmfeldt K."/>
            <person name="Nilsson E."/>
            <person name="Simone D."/>
            <person name="Lopez-Fernandez M."/>
            <person name="Wu X."/>
            <person name="de Brujin I."/>
            <person name="Lundin D."/>
            <person name="Andersson A."/>
            <person name="Bertilsson S."/>
            <person name="Dopson M."/>
        </authorList>
    </citation>
    <scope>NUCLEOTIDE SEQUENCE</scope>
    <source>
        <strain evidence="2">MM415A05590</strain>
    </source>
</reference>
<name>A0A6M3JJ41_9ZZZZ</name>
<proteinExistence type="predicted"/>
<dbReference type="AlphaFoldDB" id="A0A6M3JJ41"/>
<feature type="transmembrane region" description="Helical" evidence="1">
    <location>
        <begin position="6"/>
        <end position="27"/>
    </location>
</feature>
<organism evidence="2">
    <name type="scientific">viral metagenome</name>
    <dbReference type="NCBI Taxonomy" id="1070528"/>
    <lineage>
        <taxon>unclassified sequences</taxon>
        <taxon>metagenomes</taxon>
        <taxon>organismal metagenomes</taxon>
    </lineage>
</organism>
<dbReference type="EMBL" id="MT141655">
    <property type="protein sequence ID" value="QJA68857.1"/>
    <property type="molecule type" value="Genomic_DNA"/>
</dbReference>
<keyword evidence="1" id="KW-1133">Transmembrane helix</keyword>
<accession>A0A6M3JJ41</accession>
<keyword evidence="1" id="KW-0472">Membrane</keyword>
<evidence type="ECO:0000256" key="1">
    <source>
        <dbReference type="SAM" id="Phobius"/>
    </source>
</evidence>
<evidence type="ECO:0000313" key="2">
    <source>
        <dbReference type="EMBL" id="QJA68857.1"/>
    </source>
</evidence>
<sequence>MWYAIIGFAAGFCLGVAIISCFAWRNYNRGYKDGRINAPHYIFIPHSKKAIGITFNNSDGEIWVNTSACGILGTAYQLSKKRQDKLIDCMWHQGSSFKSILQTPYEENHETP</sequence>
<keyword evidence="1" id="KW-0812">Transmembrane</keyword>
<gene>
    <name evidence="2" type="ORF">MM415A05590_0009</name>
</gene>
<protein>
    <submittedName>
        <fullName evidence="2">Uncharacterized protein</fullName>
    </submittedName>
</protein>